<protein>
    <recommendedName>
        <fullName evidence="2">DUF2334 domain-containing protein</fullName>
    </recommendedName>
</protein>
<dbReference type="EMBL" id="BARU01001737">
    <property type="protein sequence ID" value="GAH20295.1"/>
    <property type="molecule type" value="Genomic_DNA"/>
</dbReference>
<proteinExistence type="predicted"/>
<organism evidence="1">
    <name type="scientific">marine sediment metagenome</name>
    <dbReference type="NCBI Taxonomy" id="412755"/>
    <lineage>
        <taxon>unclassified sequences</taxon>
        <taxon>metagenomes</taxon>
        <taxon>ecological metagenomes</taxon>
    </lineage>
</organism>
<evidence type="ECO:0000313" key="1">
    <source>
        <dbReference type="EMBL" id="GAH20295.1"/>
    </source>
</evidence>
<dbReference type="Pfam" id="PF10096">
    <property type="entry name" value="DUF2334"/>
    <property type="match status" value="1"/>
</dbReference>
<gene>
    <name evidence="1" type="ORF">S03H2_04395</name>
</gene>
<comment type="caution">
    <text evidence="1">The sequence shown here is derived from an EMBL/GenBank/DDBJ whole genome shotgun (WGS) entry which is preliminary data.</text>
</comment>
<evidence type="ECO:0008006" key="2">
    <source>
        <dbReference type="Google" id="ProtNLM"/>
    </source>
</evidence>
<dbReference type="InterPro" id="IPR018763">
    <property type="entry name" value="DUF2334"/>
</dbReference>
<dbReference type="AlphaFoldDB" id="X1EIU4"/>
<reference evidence="1" key="1">
    <citation type="journal article" date="2014" name="Front. Microbiol.">
        <title>High frequency of phylogenetically diverse reductive dehalogenase-homologous genes in deep subseafloor sedimentary metagenomes.</title>
        <authorList>
            <person name="Kawai M."/>
            <person name="Futagami T."/>
            <person name="Toyoda A."/>
            <person name="Takaki Y."/>
            <person name="Nishi S."/>
            <person name="Hori S."/>
            <person name="Arai W."/>
            <person name="Tsubouchi T."/>
            <person name="Morono Y."/>
            <person name="Uchiyama I."/>
            <person name="Ito T."/>
            <person name="Fujiyama A."/>
            <person name="Inagaki F."/>
            <person name="Takami H."/>
        </authorList>
    </citation>
    <scope>NUCLEOTIDE SEQUENCE</scope>
    <source>
        <strain evidence="1">Expedition CK06-06</strain>
    </source>
</reference>
<name>X1EIU4_9ZZZZ</name>
<sequence>VNNNWKIRRKYLLILSIIASYILLLAASLVLFSNTALAAWISEAGSCHNQEYAPEMQMELEEAGYSTHMAKVESEGKEFTGVIVDVNGSLREVQNVGTALVQKGLTEEPSPIADEKDTDLLEILGKKRYLPRKPTETNPKIENVLLLYTEPLENQINPLTTRERAEMFKDLVASHWSLNIYMKLASEYEQGDIDDFDVLMYIGENYLSKIPKSLINDVNNTDREVLWINYYPWELDSRKLGFEVSGTHSFDFDRISYRGYDFKLNPTDTSLIEVIDPKKAKVLAWLVDNESGKSIPAIVNANDNFLYVSYLPLAIPYLDEPIPFFNALHETFGHHEKVSKALLRLEDIHPESDFDDLAMINGFLKEKKVLPHLAVIPVYVNPEKNINISILDRPQLINVLKDILSDNGTLILHGYTHQYDGVTGIDFEFWDVCLPA</sequence>
<accession>X1EIU4</accession>
<feature type="non-terminal residue" evidence="1">
    <location>
        <position position="1"/>
    </location>
</feature>